<feature type="domain" description="RRM" evidence="15">
    <location>
        <begin position="233"/>
        <end position="312"/>
    </location>
</feature>
<evidence type="ECO:0000256" key="5">
    <source>
        <dbReference type="ARBA" id="ARBA00022737"/>
    </source>
</evidence>
<evidence type="ECO:0000256" key="4">
    <source>
        <dbReference type="ARBA" id="ARBA00022490"/>
    </source>
</evidence>
<dbReference type="GO" id="GO:0034046">
    <property type="term" value="F:poly(G) binding"/>
    <property type="evidence" value="ECO:0007669"/>
    <property type="project" value="TreeGrafter"/>
</dbReference>
<feature type="region of interest" description="Disordered" evidence="14">
    <location>
        <begin position="313"/>
        <end position="346"/>
    </location>
</feature>
<dbReference type="GO" id="GO:0005737">
    <property type="term" value="C:cytoplasm"/>
    <property type="evidence" value="ECO:0007669"/>
    <property type="project" value="UniProtKB-SubCell"/>
</dbReference>
<comment type="subcellular location">
    <subcellularLocation>
        <location evidence="2">Cytoplasm</location>
    </subcellularLocation>
    <subcellularLocation>
        <location evidence="1">Nucleus</location>
    </subcellularLocation>
</comment>
<feature type="compositionally biased region" description="Low complexity" evidence="14">
    <location>
        <begin position="36"/>
        <end position="52"/>
    </location>
</feature>
<keyword evidence="9" id="KW-0804">Transcription</keyword>
<dbReference type="InterPro" id="IPR035979">
    <property type="entry name" value="RBD_domain_sf"/>
</dbReference>
<dbReference type="GO" id="GO:0003677">
    <property type="term" value="F:DNA binding"/>
    <property type="evidence" value="ECO:0007669"/>
    <property type="project" value="UniProtKB-KW"/>
</dbReference>
<dbReference type="CDD" id="cd12585">
    <property type="entry name" value="RRM2_hnRPDL"/>
    <property type="match status" value="1"/>
</dbReference>
<evidence type="ECO:0000256" key="10">
    <source>
        <dbReference type="ARBA" id="ARBA00023242"/>
    </source>
</evidence>
<dbReference type="InterPro" id="IPR034847">
    <property type="entry name" value="hnRPDL_RRM1"/>
</dbReference>
<evidence type="ECO:0000313" key="17">
    <source>
        <dbReference type="Proteomes" id="UP000322234"/>
    </source>
</evidence>
<gene>
    <name evidence="16" type="ORF">E5288_WYG022492</name>
</gene>
<keyword evidence="6 13" id="KW-0694">RNA-binding</keyword>
<feature type="compositionally biased region" description="Gly residues" evidence="14">
    <location>
        <begin position="323"/>
        <end position="342"/>
    </location>
</feature>
<dbReference type="Pfam" id="PF00076">
    <property type="entry name" value="RRM_1"/>
    <property type="match status" value="4"/>
</dbReference>
<dbReference type="CDD" id="cd12758">
    <property type="entry name" value="RRM1_hnRPDL"/>
    <property type="match status" value="1"/>
</dbReference>
<dbReference type="CDD" id="cd12583">
    <property type="entry name" value="RRM2_hnRNPD"/>
    <property type="match status" value="1"/>
</dbReference>
<dbReference type="PROSITE" id="PS50102">
    <property type="entry name" value="RRM"/>
    <property type="match status" value="4"/>
</dbReference>
<dbReference type="GO" id="GO:0008143">
    <property type="term" value="F:poly(A) binding"/>
    <property type="evidence" value="ECO:0007669"/>
    <property type="project" value="TreeGrafter"/>
</dbReference>
<dbReference type="AlphaFoldDB" id="A0A6B0RKZ2"/>
<keyword evidence="17" id="KW-1185">Reference proteome</keyword>
<keyword evidence="4" id="KW-0963">Cytoplasm</keyword>
<evidence type="ECO:0000256" key="9">
    <source>
        <dbReference type="ARBA" id="ARBA00023163"/>
    </source>
</evidence>
<dbReference type="GO" id="GO:0010468">
    <property type="term" value="P:regulation of gene expression"/>
    <property type="evidence" value="ECO:0007669"/>
    <property type="project" value="TreeGrafter"/>
</dbReference>
<dbReference type="GO" id="GO:0000785">
    <property type="term" value="C:chromatin"/>
    <property type="evidence" value="ECO:0007669"/>
    <property type="project" value="TreeGrafter"/>
</dbReference>
<evidence type="ECO:0000256" key="12">
    <source>
        <dbReference type="ARBA" id="ARBA00069565"/>
    </source>
</evidence>
<evidence type="ECO:0000259" key="15">
    <source>
        <dbReference type="PROSITE" id="PS50102"/>
    </source>
</evidence>
<dbReference type="FunFam" id="3.30.70.330:FF:000220">
    <property type="entry name" value="Heterogeneous nuclear ribonucleoprotein D-like protein"/>
    <property type="match status" value="1"/>
</dbReference>
<feature type="domain" description="RRM" evidence="15">
    <location>
        <begin position="443"/>
        <end position="526"/>
    </location>
</feature>
<keyword evidence="7" id="KW-0805">Transcription regulation</keyword>
<comment type="caution">
    <text evidence="16">The sequence shown here is derived from an EMBL/GenBank/DDBJ whole genome shotgun (WGS) entry which is preliminary data.</text>
</comment>
<dbReference type="Proteomes" id="UP000322234">
    <property type="component" value="Unassembled WGS sequence"/>
</dbReference>
<organism evidence="16 17">
    <name type="scientific">Bos mutus</name>
    <name type="common">wild yak</name>
    <dbReference type="NCBI Taxonomy" id="72004"/>
    <lineage>
        <taxon>Eukaryota</taxon>
        <taxon>Metazoa</taxon>
        <taxon>Chordata</taxon>
        <taxon>Craniata</taxon>
        <taxon>Vertebrata</taxon>
        <taxon>Euteleostomi</taxon>
        <taxon>Mammalia</taxon>
        <taxon>Eutheria</taxon>
        <taxon>Laurasiatheria</taxon>
        <taxon>Artiodactyla</taxon>
        <taxon>Ruminantia</taxon>
        <taxon>Pecora</taxon>
        <taxon>Bovidae</taxon>
        <taxon>Bovinae</taxon>
        <taxon>Bos</taxon>
    </lineage>
</organism>
<comment type="function">
    <text evidence="11">Acts as a transcriptional regulator. Promotes transcription repression. Promotes transcription activation in differentiated myotubes. Binds to double- and single-stranded DNA sequences. Binds to the transcription suppressor CATR sequence of the COX5B promoter. Binds with high affinity to RNA molecules that contain AU-rich elements (AREs) found within the 3'-UTR of many proto-oncogenes and cytokine mRNAs. Binds both to nuclear and cytoplasmic poly(A) mRNAs. Binds to poly(G) and poly(A), but not to poly(U) or poly(C) RNA homopolymers. Binds to the 5'-ACUAGC-3' RNA consensus sequence.</text>
</comment>
<dbReference type="GO" id="GO:0005654">
    <property type="term" value="C:nucleoplasm"/>
    <property type="evidence" value="ECO:0007669"/>
    <property type="project" value="TreeGrafter"/>
</dbReference>
<sequence length="719" mass="79386">MEVPPRLSHVPPPLFPSAPATLASRSLSHWRPRPPRQLAPLLPSLAPSSARQGARRAQRHVTAQQPSRLAGGAAIKGGRRRRPDLFRRHFKSSSIQRSAAAAAATRSARQHLPADHSAAMEDMNEYSNIEEFAEGSKINASKNQQDDGKMFIGGLSWDTSKKDLTEYLSRFGEVVDCTIKTDPVTGRSRGFGFVLFKDAASVDKVLELKEHKLDGKLIDPKRAKALKGKEPPKKVFVGGLSPDTSEEQIKEYFGAFGEIENIELPMDTKTNERRGFCFITYTDEEPVKKLLESRYHQIGSGKCEIKVAQPKEVYRQQQQQQKGGRGAAAGGRGGTRGRGRGQGQNWNQGFNNYYDQGYGNYNSAYGGDQNYSGYGGYDYTGYNYGNYGYGQGYADYSGSIGLTASSALAVNRTPSLKNFMMKGSSVLIGATFAAITGAGMLIQKMFIGGLSWDTTKKDLKDYFSKFGEVVDCTLKLDPITGRSRGFGFVLFKESESVDKVVMDQKEHKLNGKVIDPKRAKAMKTKEPVKKIFVGGLSPDTPEEKIREYFGGFGEVESIELPMDNKTNKRRGFCFITFKEEEPVKKIMEKKYHNVGLSKCEIKVAMSKEQYQQQQHEPINVLQAPVKTGTRDIVTIGIKAMATMDITAKVTVVMEDMTTLVTTTTMDMVIIATSRVAMGKYPGEAAIKIATNHTKLFICNFPNRPAQCGQDVVAVIARSS</sequence>
<feature type="region of interest" description="Disordered" evidence="14">
    <location>
        <begin position="26"/>
        <end position="83"/>
    </location>
</feature>
<keyword evidence="10" id="KW-0539">Nucleus</keyword>
<reference evidence="16" key="1">
    <citation type="submission" date="2019-10" db="EMBL/GenBank/DDBJ databases">
        <title>The sequence and de novo assembly of the wild yak genome.</title>
        <authorList>
            <person name="Liu Y."/>
        </authorList>
    </citation>
    <scope>NUCLEOTIDE SEQUENCE [LARGE SCALE GENOMIC DNA]</scope>
    <source>
        <strain evidence="16">WY2019</strain>
    </source>
</reference>
<proteinExistence type="predicted"/>
<dbReference type="EMBL" id="VBQZ03000043">
    <property type="protein sequence ID" value="MXQ87973.1"/>
    <property type="molecule type" value="Genomic_DNA"/>
</dbReference>
<evidence type="ECO:0000256" key="11">
    <source>
        <dbReference type="ARBA" id="ARBA00056332"/>
    </source>
</evidence>
<dbReference type="FunFam" id="3.30.70.330:FF:000030">
    <property type="entry name" value="Heterogeneous nuclear ribonucleoprotein d0 isoform"/>
    <property type="match status" value="2"/>
</dbReference>
<evidence type="ECO:0000256" key="7">
    <source>
        <dbReference type="ARBA" id="ARBA00023015"/>
    </source>
</evidence>
<dbReference type="SMART" id="SM00360">
    <property type="entry name" value="RRM"/>
    <property type="match status" value="4"/>
</dbReference>
<protein>
    <recommendedName>
        <fullName evidence="12">Heterogeneous nuclear ribonucleoprotein D-like</fullName>
    </recommendedName>
</protein>
<evidence type="ECO:0000256" key="13">
    <source>
        <dbReference type="PROSITE-ProRule" id="PRU00176"/>
    </source>
</evidence>
<evidence type="ECO:0000256" key="14">
    <source>
        <dbReference type="SAM" id="MobiDB-lite"/>
    </source>
</evidence>
<evidence type="ECO:0000256" key="1">
    <source>
        <dbReference type="ARBA" id="ARBA00004123"/>
    </source>
</evidence>
<accession>A0A6B0RKZ2</accession>
<feature type="domain" description="RRM" evidence="15">
    <location>
        <begin position="148"/>
        <end position="230"/>
    </location>
</feature>
<evidence type="ECO:0000256" key="6">
    <source>
        <dbReference type="ARBA" id="ARBA00022884"/>
    </source>
</evidence>
<feature type="domain" description="RRM" evidence="15">
    <location>
        <begin position="529"/>
        <end position="608"/>
    </location>
</feature>
<evidence type="ECO:0000256" key="3">
    <source>
        <dbReference type="ARBA" id="ARBA00022481"/>
    </source>
</evidence>
<dbReference type="InterPro" id="IPR012677">
    <property type="entry name" value="Nucleotide-bd_a/b_plait_sf"/>
</dbReference>
<keyword evidence="8" id="KW-0238">DNA-binding</keyword>
<dbReference type="PANTHER" id="PTHR48033">
    <property type="entry name" value="RNA-BINDING (RRM/RBD/RNP MOTIFS) FAMILY PROTEIN"/>
    <property type="match status" value="1"/>
</dbReference>
<dbReference type="PANTHER" id="PTHR48033:SF2">
    <property type="entry name" value="HETEROGENEOUS NUCLEAR RIBONUCLEOPROTEIN D-LIKE"/>
    <property type="match status" value="1"/>
</dbReference>
<keyword evidence="3" id="KW-0488">Methylation</keyword>
<dbReference type="InterPro" id="IPR000504">
    <property type="entry name" value="RRM_dom"/>
</dbReference>
<name>A0A6B0RKZ2_9CETA</name>
<evidence type="ECO:0000256" key="2">
    <source>
        <dbReference type="ARBA" id="ARBA00004496"/>
    </source>
</evidence>
<dbReference type="Gene3D" id="3.30.70.330">
    <property type="match status" value="4"/>
</dbReference>
<evidence type="ECO:0000256" key="8">
    <source>
        <dbReference type="ARBA" id="ARBA00023125"/>
    </source>
</evidence>
<dbReference type="CDD" id="cd12756">
    <property type="entry name" value="RRM1_hnRNPD"/>
    <property type="match status" value="1"/>
</dbReference>
<evidence type="ECO:0000313" key="16">
    <source>
        <dbReference type="EMBL" id="MXQ87973.1"/>
    </source>
</evidence>
<keyword evidence="5" id="KW-0677">Repeat</keyword>
<dbReference type="SUPFAM" id="SSF54928">
    <property type="entry name" value="RNA-binding domain, RBD"/>
    <property type="match status" value="4"/>
</dbReference>